<proteinExistence type="predicted"/>
<gene>
    <name evidence="2" type="ORF">S12H4_15633</name>
</gene>
<feature type="region of interest" description="Disordered" evidence="1">
    <location>
        <begin position="122"/>
        <end position="152"/>
    </location>
</feature>
<organism evidence="2">
    <name type="scientific">marine sediment metagenome</name>
    <dbReference type="NCBI Taxonomy" id="412755"/>
    <lineage>
        <taxon>unclassified sequences</taxon>
        <taxon>metagenomes</taxon>
        <taxon>ecological metagenomes</taxon>
    </lineage>
</organism>
<reference evidence="2" key="1">
    <citation type="journal article" date="2014" name="Front. Microbiol.">
        <title>High frequency of phylogenetically diverse reductive dehalogenase-homologous genes in deep subseafloor sedimentary metagenomes.</title>
        <authorList>
            <person name="Kawai M."/>
            <person name="Futagami T."/>
            <person name="Toyoda A."/>
            <person name="Takaki Y."/>
            <person name="Nishi S."/>
            <person name="Hori S."/>
            <person name="Arai W."/>
            <person name="Tsubouchi T."/>
            <person name="Morono Y."/>
            <person name="Uchiyama I."/>
            <person name="Ito T."/>
            <person name="Fujiyama A."/>
            <person name="Inagaki F."/>
            <person name="Takami H."/>
        </authorList>
    </citation>
    <scope>NUCLEOTIDE SEQUENCE</scope>
    <source>
        <strain evidence="2">Expedition CK06-06</strain>
    </source>
</reference>
<feature type="non-terminal residue" evidence="2">
    <location>
        <position position="1"/>
    </location>
</feature>
<dbReference type="EMBL" id="BARW01007525">
    <property type="protein sequence ID" value="GAI87839.1"/>
    <property type="molecule type" value="Genomic_DNA"/>
</dbReference>
<sequence>RARGDIWGLWEEVFKGSQGDAAMLMTRAPVLIGEARVAFNRRHRWWFLGDYPAAIAQGDDFPVEMQEHLSAHHHSECAYCGNPVSSDDWFVTSGPRREADVGAHELDGFRKVTQREYLERMAMEEANRPPARVERKPSRNPLTPFLPGADSW</sequence>
<name>X1U694_9ZZZZ</name>
<comment type="caution">
    <text evidence="2">The sequence shown here is derived from an EMBL/GenBank/DDBJ whole genome shotgun (WGS) entry which is preliminary data.</text>
</comment>
<dbReference type="AlphaFoldDB" id="X1U694"/>
<accession>X1U694</accession>
<evidence type="ECO:0000313" key="2">
    <source>
        <dbReference type="EMBL" id="GAI87839.1"/>
    </source>
</evidence>
<feature type="compositionally biased region" description="Basic and acidic residues" evidence="1">
    <location>
        <begin position="122"/>
        <end position="137"/>
    </location>
</feature>
<protein>
    <submittedName>
        <fullName evidence="2">Uncharacterized protein</fullName>
    </submittedName>
</protein>
<evidence type="ECO:0000256" key="1">
    <source>
        <dbReference type="SAM" id="MobiDB-lite"/>
    </source>
</evidence>